<feature type="domain" description="FecR protein" evidence="1">
    <location>
        <begin position="111"/>
        <end position="206"/>
    </location>
</feature>
<keyword evidence="4" id="KW-1185">Reference proteome</keyword>
<dbReference type="EMBL" id="JBHTCC010000001">
    <property type="protein sequence ID" value="MFC7298283.1"/>
    <property type="molecule type" value="Genomic_DNA"/>
</dbReference>
<dbReference type="Proteomes" id="UP001596379">
    <property type="component" value="Unassembled WGS sequence"/>
</dbReference>
<evidence type="ECO:0000259" key="2">
    <source>
        <dbReference type="Pfam" id="PF16220"/>
    </source>
</evidence>
<evidence type="ECO:0000313" key="3">
    <source>
        <dbReference type="EMBL" id="MFC7298283.1"/>
    </source>
</evidence>
<dbReference type="PIRSF" id="PIRSF018266">
    <property type="entry name" value="FecR"/>
    <property type="match status" value="1"/>
</dbReference>
<feature type="domain" description="FecR N-terminal" evidence="2">
    <location>
        <begin position="13"/>
        <end position="54"/>
    </location>
</feature>
<name>A0ABW2J4I5_9BURK</name>
<dbReference type="InterPro" id="IPR006860">
    <property type="entry name" value="FecR"/>
</dbReference>
<reference evidence="4" key="1">
    <citation type="journal article" date="2019" name="Int. J. Syst. Evol. Microbiol.">
        <title>The Global Catalogue of Microorganisms (GCM) 10K type strain sequencing project: providing services to taxonomists for standard genome sequencing and annotation.</title>
        <authorList>
            <consortium name="The Broad Institute Genomics Platform"/>
            <consortium name="The Broad Institute Genome Sequencing Center for Infectious Disease"/>
            <person name="Wu L."/>
            <person name="Ma J."/>
        </authorList>
    </citation>
    <scope>NUCLEOTIDE SEQUENCE [LARGE SCALE GENOMIC DNA]</scope>
    <source>
        <strain evidence="4">CCUG 36956</strain>
    </source>
</reference>
<accession>A0ABW2J4I5</accession>
<dbReference type="PANTHER" id="PTHR30273">
    <property type="entry name" value="PERIPLASMIC SIGNAL SENSOR AND SIGMA FACTOR ACTIVATOR FECR-RELATED"/>
    <property type="match status" value="1"/>
</dbReference>
<dbReference type="PANTHER" id="PTHR30273:SF2">
    <property type="entry name" value="PROTEIN FECR"/>
    <property type="match status" value="1"/>
</dbReference>
<gene>
    <name evidence="3" type="ORF">ACFQO0_07525</name>
</gene>
<dbReference type="Pfam" id="PF16220">
    <property type="entry name" value="DUF4880"/>
    <property type="match status" value="1"/>
</dbReference>
<evidence type="ECO:0000313" key="4">
    <source>
        <dbReference type="Proteomes" id="UP001596379"/>
    </source>
</evidence>
<evidence type="ECO:0000259" key="1">
    <source>
        <dbReference type="Pfam" id="PF04773"/>
    </source>
</evidence>
<sequence>MNHTIAIDPQILDEAAEWLMQLHEGASNENTRSACERWRNRSPEHARAWARAELLMNKLGGLPFELAMPTLRRPTNTGRRAAVIKLAVLLAVVPAGWGTWRLIDAKEWTADHHTAVGERRSITLADGTRIALNTATAIDVYFDDRQRTVKLREGEILIQTAPDTAATHRPFSINSIEGNMEALGTRFSARQQDGITHIAVLEGAVRITPKNARSTQHVLQSGQQTSFTNRDIAASTEADDAVIAWLQDMLMADKMRLADFVSELSRYRSGIVRVDPAVAHLLISGAYPVADTDQALAMLASTYPVDAVTRLGGRWVTLIPR</sequence>
<organism evidence="3 4">
    <name type="scientific">Herminiimonas aquatilis</name>
    <dbReference type="NCBI Taxonomy" id="345342"/>
    <lineage>
        <taxon>Bacteria</taxon>
        <taxon>Pseudomonadati</taxon>
        <taxon>Pseudomonadota</taxon>
        <taxon>Betaproteobacteria</taxon>
        <taxon>Burkholderiales</taxon>
        <taxon>Oxalobacteraceae</taxon>
        <taxon>Herminiimonas</taxon>
    </lineage>
</organism>
<dbReference type="Gene3D" id="2.60.120.1440">
    <property type="match status" value="1"/>
</dbReference>
<proteinExistence type="predicted"/>
<dbReference type="Pfam" id="PF04773">
    <property type="entry name" value="FecR"/>
    <property type="match status" value="1"/>
</dbReference>
<dbReference type="InterPro" id="IPR032623">
    <property type="entry name" value="FecR_N"/>
</dbReference>
<comment type="caution">
    <text evidence="3">The sequence shown here is derived from an EMBL/GenBank/DDBJ whole genome shotgun (WGS) entry which is preliminary data.</text>
</comment>
<dbReference type="InterPro" id="IPR012373">
    <property type="entry name" value="Ferrdict_sens_TM"/>
</dbReference>
<protein>
    <submittedName>
        <fullName evidence="3">FecR domain-containing protein</fullName>
    </submittedName>
</protein>
<dbReference type="RefSeq" id="WP_382233395.1">
    <property type="nucleotide sequence ID" value="NZ_JBHTCC010000001.1"/>
</dbReference>